<feature type="domain" description="Cyclic nucleotide-binding" evidence="1">
    <location>
        <begin position="12"/>
        <end position="111"/>
    </location>
</feature>
<dbReference type="Proteomes" id="UP000179344">
    <property type="component" value="Unassembled WGS sequence"/>
</dbReference>
<dbReference type="InterPro" id="IPR050503">
    <property type="entry name" value="cAMP-dep_PK_reg_su-like"/>
</dbReference>
<dbReference type="PROSITE" id="PS00888">
    <property type="entry name" value="CNMP_BINDING_1"/>
    <property type="match status" value="1"/>
</dbReference>
<dbReference type="CDD" id="cd00038">
    <property type="entry name" value="CAP_ED"/>
    <property type="match status" value="2"/>
</dbReference>
<dbReference type="Gene3D" id="3.40.250.10">
    <property type="entry name" value="Rhodanese-like domain"/>
    <property type="match status" value="1"/>
</dbReference>
<evidence type="ECO:0000259" key="2">
    <source>
        <dbReference type="PROSITE" id="PS50206"/>
    </source>
</evidence>
<dbReference type="InterPro" id="IPR000595">
    <property type="entry name" value="cNMP-bd_dom"/>
</dbReference>
<protein>
    <recommendedName>
        <fullName evidence="5">Cyclic nucleotide-binding protein</fullName>
    </recommendedName>
</protein>
<dbReference type="InterPro" id="IPR018490">
    <property type="entry name" value="cNMP-bd_dom_sf"/>
</dbReference>
<evidence type="ECO:0000313" key="4">
    <source>
        <dbReference type="Proteomes" id="UP000179344"/>
    </source>
</evidence>
<gene>
    <name evidence="3" type="ORF">A2V92_02720</name>
</gene>
<dbReference type="InterPro" id="IPR014710">
    <property type="entry name" value="RmlC-like_jellyroll"/>
</dbReference>
<dbReference type="PANTHER" id="PTHR11635:SF152">
    <property type="entry name" value="CAMP-DEPENDENT PROTEIN KINASE TYPE I REGULATORY SUBUNIT-RELATED"/>
    <property type="match status" value="1"/>
</dbReference>
<dbReference type="InterPro" id="IPR036873">
    <property type="entry name" value="Rhodanese-like_dom_sf"/>
</dbReference>
<dbReference type="SMART" id="SM00100">
    <property type="entry name" value="cNMP"/>
    <property type="match status" value="1"/>
</dbReference>
<dbReference type="SUPFAM" id="SSF52821">
    <property type="entry name" value="Rhodanese/Cell cycle control phosphatase"/>
    <property type="match status" value="1"/>
</dbReference>
<dbReference type="InterPro" id="IPR001763">
    <property type="entry name" value="Rhodanese-like_dom"/>
</dbReference>
<dbReference type="InterPro" id="IPR018488">
    <property type="entry name" value="cNMP-bd_CS"/>
</dbReference>
<feature type="domain" description="Rhodanese" evidence="2">
    <location>
        <begin position="268"/>
        <end position="342"/>
    </location>
</feature>
<dbReference type="GO" id="GO:0005952">
    <property type="term" value="C:cAMP-dependent protein kinase complex"/>
    <property type="evidence" value="ECO:0007669"/>
    <property type="project" value="InterPro"/>
</dbReference>
<accession>A0A1F6TJA2</accession>
<organism evidence="3 4">
    <name type="scientific">Candidatus Muproteobacteria bacterium RBG_16_65_31</name>
    <dbReference type="NCBI Taxonomy" id="1817759"/>
    <lineage>
        <taxon>Bacteria</taxon>
        <taxon>Pseudomonadati</taxon>
        <taxon>Pseudomonadota</taxon>
        <taxon>Candidatus Muproteobacteria</taxon>
    </lineage>
</organism>
<dbReference type="PROSITE" id="PS50206">
    <property type="entry name" value="RHODANESE_3"/>
    <property type="match status" value="1"/>
</dbReference>
<dbReference type="EMBL" id="MFST01000012">
    <property type="protein sequence ID" value="OGI45217.1"/>
    <property type="molecule type" value="Genomic_DNA"/>
</dbReference>
<sequence length="344" mass="37325">MTELERLQTSVPINSLTTANFEELAAKTPIERLAPGQVLFKQGDVDNQAIYLLAGEVEMSTTGSGIKREIGAGTDQARYALAQLKPRQYTGVAKTGAAIARVDSVLLDRLLTMEQMAGYEVTEYDGAEDGEWMLRMLRSPLFEKLPPANINALFARMESMEVKAGQAVIKQGDPGDYYYIIKSGRANVSRKSDKSGKVVILGELGEGAGFGEEALLSSAPRNATVVMAADGVLMRLAKDEFNGLMKEPMVRWVTEAEVRALVHAGAGLVDVRLEDEFRAGTIKGGVNIPLYMLRLKAASLDPKRKYIVYCQTGSRSCAAAFLLSQKGYDVYALKGGLNTLTKLA</sequence>
<feature type="domain" description="Cyclic nucleotide-binding" evidence="1">
    <location>
        <begin position="141"/>
        <end position="245"/>
    </location>
</feature>
<comment type="caution">
    <text evidence="3">The sequence shown here is derived from an EMBL/GenBank/DDBJ whole genome shotgun (WGS) entry which is preliminary data.</text>
</comment>
<dbReference type="Gene3D" id="2.60.120.10">
    <property type="entry name" value="Jelly Rolls"/>
    <property type="match status" value="2"/>
</dbReference>
<dbReference type="AlphaFoldDB" id="A0A1F6TJA2"/>
<dbReference type="PROSITE" id="PS50042">
    <property type="entry name" value="CNMP_BINDING_3"/>
    <property type="match status" value="2"/>
</dbReference>
<dbReference type="SUPFAM" id="SSF51206">
    <property type="entry name" value="cAMP-binding domain-like"/>
    <property type="match status" value="2"/>
</dbReference>
<dbReference type="SMART" id="SM00450">
    <property type="entry name" value="RHOD"/>
    <property type="match status" value="1"/>
</dbReference>
<name>A0A1F6TJA2_9PROT</name>
<dbReference type="PANTHER" id="PTHR11635">
    <property type="entry name" value="CAMP-DEPENDENT PROTEIN KINASE REGULATORY CHAIN"/>
    <property type="match status" value="1"/>
</dbReference>
<evidence type="ECO:0000259" key="1">
    <source>
        <dbReference type="PROSITE" id="PS50042"/>
    </source>
</evidence>
<dbReference type="Pfam" id="PF00581">
    <property type="entry name" value="Rhodanese"/>
    <property type="match status" value="1"/>
</dbReference>
<dbReference type="Pfam" id="PF00027">
    <property type="entry name" value="cNMP_binding"/>
    <property type="match status" value="2"/>
</dbReference>
<dbReference type="PRINTS" id="PR00103">
    <property type="entry name" value="CAMPKINASE"/>
</dbReference>
<evidence type="ECO:0000313" key="3">
    <source>
        <dbReference type="EMBL" id="OGI45217.1"/>
    </source>
</evidence>
<reference evidence="3 4" key="1">
    <citation type="journal article" date="2016" name="Nat. Commun.">
        <title>Thousands of microbial genomes shed light on interconnected biogeochemical processes in an aquifer system.</title>
        <authorList>
            <person name="Anantharaman K."/>
            <person name="Brown C.T."/>
            <person name="Hug L.A."/>
            <person name="Sharon I."/>
            <person name="Castelle C.J."/>
            <person name="Probst A.J."/>
            <person name="Thomas B.C."/>
            <person name="Singh A."/>
            <person name="Wilkins M.J."/>
            <person name="Karaoz U."/>
            <person name="Brodie E.L."/>
            <person name="Williams K.H."/>
            <person name="Hubbard S.S."/>
            <person name="Banfield J.F."/>
        </authorList>
    </citation>
    <scope>NUCLEOTIDE SEQUENCE [LARGE SCALE GENOMIC DNA]</scope>
</reference>
<proteinExistence type="predicted"/>
<evidence type="ECO:0008006" key="5">
    <source>
        <dbReference type="Google" id="ProtNLM"/>
    </source>
</evidence>
<dbReference type="GO" id="GO:0005829">
    <property type="term" value="C:cytosol"/>
    <property type="evidence" value="ECO:0007669"/>
    <property type="project" value="TreeGrafter"/>
</dbReference>